<reference evidence="2 3" key="1">
    <citation type="submission" date="2018-03" db="EMBL/GenBank/DDBJ databases">
        <title>The draft genome of Mesorhizobium sp. 6GN-30.</title>
        <authorList>
            <person name="Liu L."/>
            <person name="Li L."/>
            <person name="Wang T."/>
            <person name="Zhang X."/>
            <person name="Liang L."/>
        </authorList>
    </citation>
    <scope>NUCLEOTIDE SEQUENCE [LARGE SCALE GENOMIC DNA]</scope>
    <source>
        <strain evidence="2 3">6GN30</strain>
    </source>
</reference>
<evidence type="ECO:0000259" key="1">
    <source>
        <dbReference type="Pfam" id="PF01636"/>
    </source>
</evidence>
<keyword evidence="3" id="KW-1185">Reference proteome</keyword>
<dbReference type="InterPro" id="IPR041726">
    <property type="entry name" value="ACAD10_11_N"/>
</dbReference>
<dbReference type="Pfam" id="PF01636">
    <property type="entry name" value="APH"/>
    <property type="match status" value="1"/>
</dbReference>
<dbReference type="GO" id="GO:0016740">
    <property type="term" value="F:transferase activity"/>
    <property type="evidence" value="ECO:0007669"/>
    <property type="project" value="UniProtKB-KW"/>
</dbReference>
<protein>
    <submittedName>
        <fullName evidence="2">Phosphotransferase family protein</fullName>
    </submittedName>
</protein>
<dbReference type="InterPro" id="IPR011009">
    <property type="entry name" value="Kinase-like_dom_sf"/>
</dbReference>
<dbReference type="PANTHER" id="PTHR47829">
    <property type="entry name" value="HYDROLASE, PUTATIVE (AFU_ORTHOLOGUE AFUA_1G12880)-RELATED"/>
    <property type="match status" value="1"/>
</dbReference>
<sequence>MNARVTPAAAPDFEPDALRGFLQGFLGRAIGALAIRPTEGGMSNPTYFVDADGWRAVLRKQPRMKLAKSAHAIDREFRVLKALAQTDVPVPRAYHYHEDASVLGTPFYLMEWLEGRVFTAYAMPGLPAAERAALYATMCQTMAKIHRLDFRAAGLGDYGREGNYFRRQISRWSQLWAQYRKGDDDNPDLDRMIAWLEPRIPDSELLALCHGDFRIGNVMFHPAEPRVAGVLDWELSTLGHPLVDVAFNTQAWHMGADENGGLLGEDLAGLGIPAEEDYLAAYYADAGSSERMTDFHRVFAMFRGAVGSAGVAVRGEQGNSTLPDSARVGRFLAGAYARRGMAIAERSGMR</sequence>
<dbReference type="SUPFAM" id="SSF56112">
    <property type="entry name" value="Protein kinase-like (PK-like)"/>
    <property type="match status" value="1"/>
</dbReference>
<dbReference type="Gene3D" id="3.30.200.20">
    <property type="entry name" value="Phosphorylase Kinase, domain 1"/>
    <property type="match status" value="1"/>
</dbReference>
<name>A0A2P7S5J6_9HYPH</name>
<comment type="caution">
    <text evidence="2">The sequence shown here is derived from an EMBL/GenBank/DDBJ whole genome shotgun (WGS) entry which is preliminary data.</text>
</comment>
<dbReference type="AlphaFoldDB" id="A0A2P7S5J6"/>
<evidence type="ECO:0000313" key="3">
    <source>
        <dbReference type="Proteomes" id="UP000241229"/>
    </source>
</evidence>
<proteinExistence type="predicted"/>
<dbReference type="PANTHER" id="PTHR47829:SF1">
    <property type="entry name" value="HAD FAMILY PHOSPHATASE"/>
    <property type="match status" value="1"/>
</dbReference>
<organism evidence="2 3">
    <name type="scientific">Kumtagia ephedrae</name>
    <dbReference type="NCBI Taxonomy" id="2116701"/>
    <lineage>
        <taxon>Bacteria</taxon>
        <taxon>Pseudomonadati</taxon>
        <taxon>Pseudomonadota</taxon>
        <taxon>Alphaproteobacteria</taxon>
        <taxon>Hyphomicrobiales</taxon>
        <taxon>Phyllobacteriaceae</taxon>
        <taxon>Kumtagia</taxon>
    </lineage>
</organism>
<accession>A0A2P7S5J6</accession>
<dbReference type="Proteomes" id="UP000241229">
    <property type="component" value="Unassembled WGS sequence"/>
</dbReference>
<dbReference type="Gene3D" id="3.90.1200.10">
    <property type="match status" value="1"/>
</dbReference>
<dbReference type="RefSeq" id="WP_106773427.1">
    <property type="nucleotide sequence ID" value="NZ_PXYK01000016.1"/>
</dbReference>
<keyword evidence="2" id="KW-0808">Transferase</keyword>
<dbReference type="InterPro" id="IPR002575">
    <property type="entry name" value="Aminoglycoside_PTrfase"/>
</dbReference>
<gene>
    <name evidence="2" type="ORF">C7I84_17155</name>
</gene>
<dbReference type="InterPro" id="IPR052898">
    <property type="entry name" value="ACAD10-like"/>
</dbReference>
<dbReference type="CDD" id="cd05154">
    <property type="entry name" value="ACAD10_11_N-like"/>
    <property type="match status" value="1"/>
</dbReference>
<dbReference type="EMBL" id="PXYK01000016">
    <property type="protein sequence ID" value="PSJ57748.1"/>
    <property type="molecule type" value="Genomic_DNA"/>
</dbReference>
<feature type="domain" description="Aminoglycoside phosphotransferase" evidence="1">
    <location>
        <begin position="35"/>
        <end position="269"/>
    </location>
</feature>
<dbReference type="OrthoDB" id="3806873at2"/>
<evidence type="ECO:0000313" key="2">
    <source>
        <dbReference type="EMBL" id="PSJ57748.1"/>
    </source>
</evidence>